<evidence type="ECO:0000313" key="1">
    <source>
        <dbReference type="EMBL" id="OTA41538.1"/>
    </source>
</evidence>
<organism evidence="1 2">
    <name type="scientific">Symbiobacterium thermophilum</name>
    <dbReference type="NCBI Taxonomy" id="2734"/>
    <lineage>
        <taxon>Bacteria</taxon>
        <taxon>Bacillati</taxon>
        <taxon>Bacillota</taxon>
        <taxon>Clostridia</taxon>
        <taxon>Eubacteriales</taxon>
        <taxon>Symbiobacteriaceae</taxon>
        <taxon>Symbiobacterium</taxon>
    </lineage>
</organism>
<dbReference type="EMBL" id="LWLV01000389">
    <property type="protein sequence ID" value="OTA41538.1"/>
    <property type="molecule type" value="Genomic_DNA"/>
</dbReference>
<comment type="caution">
    <text evidence="1">The sequence shown here is derived from an EMBL/GenBank/DDBJ whole genome shotgun (WGS) entry which is preliminary data.</text>
</comment>
<protein>
    <submittedName>
        <fullName evidence="1">Uncharacterized protein</fullName>
    </submittedName>
</protein>
<proteinExistence type="predicted"/>
<accession>A0A1Y2T561</accession>
<name>A0A1Y2T561_SYMTR</name>
<sequence length="106" mass="11958">MGVVVQSFDGRMPGDLYERLVRLRRRHRAVLQAAAAGDFSNEAELHALSRRLGRMLAETARLPVEQRGGLRMLEISLAVDRMFPELRAWNQQAAFRYPPAGRAAGR</sequence>
<dbReference type="Proteomes" id="UP000194267">
    <property type="component" value="Unassembled WGS sequence"/>
</dbReference>
<gene>
    <name evidence="1" type="ORF">A6D92_05835</name>
</gene>
<reference evidence="2" key="1">
    <citation type="submission" date="2016-04" db="EMBL/GenBank/DDBJ databases">
        <authorList>
            <person name="Antunes L.P."/>
            <person name="Martins L.F."/>
            <person name="Pereira R.V."/>
            <person name="Thomas A.M."/>
            <person name="Barbosa D."/>
            <person name="Nascimento L."/>
            <person name="Silva G.M."/>
            <person name="Condomitti G.W."/>
            <person name="Digiampietri L.A."/>
            <person name="Lombardi K.C."/>
            <person name="Ramos P.L."/>
            <person name="Quaggio R.B."/>
            <person name="Oliveira J.C."/>
            <person name="Pascon R.C."/>
            <person name="Cruz J.B."/>
            <person name="Silva A.M."/>
            <person name="Setubal J.C."/>
        </authorList>
    </citation>
    <scope>NUCLEOTIDE SEQUENCE [LARGE SCALE GENOMIC DNA]</scope>
</reference>
<evidence type="ECO:0000313" key="2">
    <source>
        <dbReference type="Proteomes" id="UP000194267"/>
    </source>
</evidence>
<dbReference type="AlphaFoldDB" id="A0A1Y2T561"/>